<keyword evidence="2" id="KW-1185">Reference proteome</keyword>
<reference evidence="1 2" key="1">
    <citation type="journal article" date="2017" name="Nat. Commun.">
        <title>Genome assembly with in vitro proximity ligation data and whole-genome triplication in lettuce.</title>
        <authorList>
            <person name="Reyes-Chin-Wo S."/>
            <person name="Wang Z."/>
            <person name="Yang X."/>
            <person name="Kozik A."/>
            <person name="Arikit S."/>
            <person name="Song C."/>
            <person name="Xia L."/>
            <person name="Froenicke L."/>
            <person name="Lavelle D.O."/>
            <person name="Truco M.J."/>
            <person name="Xia R."/>
            <person name="Zhu S."/>
            <person name="Xu C."/>
            <person name="Xu H."/>
            <person name="Xu X."/>
            <person name="Cox K."/>
            <person name="Korf I."/>
            <person name="Meyers B.C."/>
            <person name="Michelmore R.W."/>
        </authorList>
    </citation>
    <scope>NUCLEOTIDE SEQUENCE [LARGE SCALE GENOMIC DNA]</scope>
    <source>
        <strain evidence="2">cv. Salinas</strain>
        <tissue evidence="1">Seedlings</tissue>
    </source>
</reference>
<dbReference type="EMBL" id="NBSK02000003">
    <property type="protein sequence ID" value="KAJ0218976.1"/>
    <property type="molecule type" value="Genomic_DNA"/>
</dbReference>
<comment type="caution">
    <text evidence="1">The sequence shown here is derived from an EMBL/GenBank/DDBJ whole genome shotgun (WGS) entry which is preliminary data.</text>
</comment>
<accession>A0A9R1XMU4</accession>
<sequence>MAITITIRPCNDFKKLRVTNVTPLMVHKHQEQEDEEEKRRRLPKTCGNPRRKLVHVFWHKGSLNSEAIRTWFLEKLLECNGDCQDFTFVIDRFDAIRGSIENGFPYAHHDVCAFHLLGNIVHHLRKNDKAKVLFLRLVRAYKRNVFEDLWYTFCSTRLQLAAYLSEIPREHIPRRKRYDYLTSNSARSMNALSIDARKMPIIPLIEFFHRLSDEWCNKRHINGGMTLIWTLIMSNNKLIIYILFTR</sequence>
<evidence type="ECO:0008006" key="3">
    <source>
        <dbReference type="Google" id="ProtNLM"/>
    </source>
</evidence>
<evidence type="ECO:0000313" key="2">
    <source>
        <dbReference type="Proteomes" id="UP000235145"/>
    </source>
</evidence>
<organism evidence="1 2">
    <name type="scientific">Lactuca sativa</name>
    <name type="common">Garden lettuce</name>
    <dbReference type="NCBI Taxonomy" id="4236"/>
    <lineage>
        <taxon>Eukaryota</taxon>
        <taxon>Viridiplantae</taxon>
        <taxon>Streptophyta</taxon>
        <taxon>Embryophyta</taxon>
        <taxon>Tracheophyta</taxon>
        <taxon>Spermatophyta</taxon>
        <taxon>Magnoliopsida</taxon>
        <taxon>eudicotyledons</taxon>
        <taxon>Gunneridae</taxon>
        <taxon>Pentapetalae</taxon>
        <taxon>asterids</taxon>
        <taxon>campanulids</taxon>
        <taxon>Asterales</taxon>
        <taxon>Asteraceae</taxon>
        <taxon>Cichorioideae</taxon>
        <taxon>Cichorieae</taxon>
        <taxon>Lactucinae</taxon>
        <taxon>Lactuca</taxon>
    </lineage>
</organism>
<dbReference type="AlphaFoldDB" id="A0A9R1XMU4"/>
<proteinExistence type="predicted"/>
<dbReference type="Proteomes" id="UP000235145">
    <property type="component" value="Unassembled WGS sequence"/>
</dbReference>
<gene>
    <name evidence="1" type="ORF">LSAT_V11C300137540</name>
</gene>
<name>A0A9R1XMU4_LACSA</name>
<evidence type="ECO:0000313" key="1">
    <source>
        <dbReference type="EMBL" id="KAJ0218976.1"/>
    </source>
</evidence>
<protein>
    <recommendedName>
        <fullName evidence="3">MULE transposase domain-containing protein</fullName>
    </recommendedName>
</protein>